<feature type="region of interest" description="Disordered" evidence="1">
    <location>
        <begin position="1"/>
        <end position="33"/>
    </location>
</feature>
<evidence type="ECO:0000256" key="1">
    <source>
        <dbReference type="SAM" id="MobiDB-lite"/>
    </source>
</evidence>
<feature type="compositionally biased region" description="Basic and acidic residues" evidence="1">
    <location>
        <begin position="150"/>
        <end position="161"/>
    </location>
</feature>
<sequence>MPSVTACATTAASCGKGRRPKGDSLHPHHAREPRQCSGCIGVRILWSDLYEARGHEGRVGSSPLGHTGEQKHPYGAGREWHPSFDGFLTFDASRWMKQDRMMGRSYPNPANVDVFDGNARFKIPGPTPAEAAHRWPTSPTRAAPRSARQRVCEPEFGRPDSYHSPPVPPRGNSSSRTGSRRSSSESPAKGFATALSVACRAGRPWSAPPAGAGPASGCVPPGTARGGGGRWSRLRTLGVVGWRLRVNVCGQGIDSGRSRGSETKRRRFG</sequence>
<feature type="compositionally biased region" description="Basic and acidic residues" evidence="1">
    <location>
        <begin position="20"/>
        <end position="33"/>
    </location>
</feature>
<dbReference type="AlphaFoldDB" id="A0A6J4NSB4"/>
<feature type="region of interest" description="Disordered" evidence="1">
    <location>
        <begin position="208"/>
        <end position="230"/>
    </location>
</feature>
<feature type="compositionally biased region" description="Low complexity" evidence="1">
    <location>
        <begin position="208"/>
        <end position="222"/>
    </location>
</feature>
<reference evidence="2" key="1">
    <citation type="submission" date="2020-02" db="EMBL/GenBank/DDBJ databases">
        <authorList>
            <person name="Meier V. D."/>
        </authorList>
    </citation>
    <scope>NUCLEOTIDE SEQUENCE</scope>
    <source>
        <strain evidence="2">AVDCRST_MAG55</strain>
    </source>
</reference>
<evidence type="ECO:0000313" key="2">
    <source>
        <dbReference type="EMBL" id="CAA9395886.1"/>
    </source>
</evidence>
<protein>
    <submittedName>
        <fullName evidence="2">Uncharacterized protein</fullName>
    </submittedName>
</protein>
<gene>
    <name evidence="2" type="ORF">AVDCRST_MAG55-358</name>
</gene>
<organism evidence="2">
    <name type="scientific">uncultured Rubrobacteraceae bacterium</name>
    <dbReference type="NCBI Taxonomy" id="349277"/>
    <lineage>
        <taxon>Bacteria</taxon>
        <taxon>Bacillati</taxon>
        <taxon>Actinomycetota</taxon>
        <taxon>Rubrobacteria</taxon>
        <taxon>Rubrobacterales</taxon>
        <taxon>Rubrobacteraceae</taxon>
        <taxon>environmental samples</taxon>
    </lineage>
</organism>
<name>A0A6J4NSB4_9ACTN</name>
<feature type="compositionally biased region" description="Basic and acidic residues" evidence="1">
    <location>
        <begin position="68"/>
        <end position="78"/>
    </location>
</feature>
<feature type="compositionally biased region" description="Low complexity" evidence="1">
    <location>
        <begin position="170"/>
        <end position="186"/>
    </location>
</feature>
<proteinExistence type="predicted"/>
<accession>A0A6J4NSB4</accession>
<feature type="compositionally biased region" description="Low complexity" evidence="1">
    <location>
        <begin position="1"/>
        <end position="12"/>
    </location>
</feature>
<feature type="region of interest" description="Disordered" evidence="1">
    <location>
        <begin position="117"/>
        <end position="189"/>
    </location>
</feature>
<feature type="region of interest" description="Disordered" evidence="1">
    <location>
        <begin position="57"/>
        <end position="78"/>
    </location>
</feature>
<dbReference type="EMBL" id="CADCUZ010000016">
    <property type="protein sequence ID" value="CAA9395886.1"/>
    <property type="molecule type" value="Genomic_DNA"/>
</dbReference>